<dbReference type="GO" id="GO:0005509">
    <property type="term" value="F:calcium ion binding"/>
    <property type="evidence" value="ECO:0007669"/>
    <property type="project" value="InterPro"/>
</dbReference>
<reference evidence="2" key="1">
    <citation type="journal article" date="2020" name="J Insects Food Feed">
        <title>The yellow mealworm (Tenebrio molitor) genome: a resource for the emerging insects as food and feed industry.</title>
        <authorList>
            <person name="Eriksson T."/>
            <person name="Andere A."/>
            <person name="Kelstrup H."/>
            <person name="Emery V."/>
            <person name="Picard C."/>
        </authorList>
    </citation>
    <scope>NUCLEOTIDE SEQUENCE</scope>
    <source>
        <strain evidence="2">Stoneville</strain>
        <tissue evidence="2">Whole head</tissue>
    </source>
</reference>
<evidence type="ECO:0000259" key="1">
    <source>
        <dbReference type="PROSITE" id="PS50222"/>
    </source>
</evidence>
<sequence length="430" mass="48905">MSYLKTSTFKSIHELCDIASVVIFCPSDSTIMLVIEPSSNEYWIPSVKVPAGNSWVGQISRDLLQDIFGTNVTINRVLRVNKLWMPASHKAPYLCHSIFEVQVTLEMKKKSKSPFGKYKGKVRWTNSQEITKFLENNVLKSPEVVDFISWVTNKPSPVGNTPSEHTIIGNFMEVTENVMVTGKNNIYEQIVDASGIDRAAQETLYKEFLLMAFPSNFLALPVFSKFVVDIGWPKDEVHHLFRSADMYGRGGISFREFLYFLAAIEPGTSHGGGPAELRCRYIFKYLDTDKNNLLKRDEMRNFVVLVRKARKQPLDPPKVEKELNECYQAIGIPENHALTMSEFLRAVGELKVRGTSQIYRAPNSIQKYIKDIIERDMRSKAAATLEHQNVTAGVTTYKKTQAYELAVHSVKIQKSGTTINIEQFWNIDSR</sequence>
<dbReference type="InterPro" id="IPR002048">
    <property type="entry name" value="EF_hand_dom"/>
</dbReference>
<dbReference type="Pfam" id="PF13833">
    <property type="entry name" value="EF-hand_8"/>
    <property type="match status" value="1"/>
</dbReference>
<accession>A0A8J6LBW2</accession>
<dbReference type="AlphaFoldDB" id="A0A8J6LBW2"/>
<protein>
    <recommendedName>
        <fullName evidence="1">EF-hand domain-containing protein</fullName>
    </recommendedName>
</protein>
<dbReference type="PROSITE" id="PS50222">
    <property type="entry name" value="EF_HAND_2"/>
    <property type="match status" value="2"/>
</dbReference>
<name>A0A8J6LBW2_TENMO</name>
<dbReference type="InterPro" id="IPR011992">
    <property type="entry name" value="EF-hand-dom_pair"/>
</dbReference>
<proteinExistence type="predicted"/>
<dbReference type="Proteomes" id="UP000719412">
    <property type="component" value="Unassembled WGS sequence"/>
</dbReference>
<feature type="domain" description="EF-hand" evidence="1">
    <location>
        <begin position="274"/>
        <end position="309"/>
    </location>
</feature>
<evidence type="ECO:0000313" key="2">
    <source>
        <dbReference type="EMBL" id="KAH0816339.1"/>
    </source>
</evidence>
<dbReference type="Gene3D" id="1.10.238.10">
    <property type="entry name" value="EF-hand"/>
    <property type="match status" value="1"/>
</dbReference>
<gene>
    <name evidence="2" type="ORF">GEV33_006452</name>
</gene>
<organism evidence="2 3">
    <name type="scientific">Tenebrio molitor</name>
    <name type="common">Yellow mealworm beetle</name>
    <dbReference type="NCBI Taxonomy" id="7067"/>
    <lineage>
        <taxon>Eukaryota</taxon>
        <taxon>Metazoa</taxon>
        <taxon>Ecdysozoa</taxon>
        <taxon>Arthropoda</taxon>
        <taxon>Hexapoda</taxon>
        <taxon>Insecta</taxon>
        <taxon>Pterygota</taxon>
        <taxon>Neoptera</taxon>
        <taxon>Endopterygota</taxon>
        <taxon>Coleoptera</taxon>
        <taxon>Polyphaga</taxon>
        <taxon>Cucujiformia</taxon>
        <taxon>Tenebrionidae</taxon>
        <taxon>Tenebrio</taxon>
    </lineage>
</organism>
<dbReference type="EMBL" id="JABDTM020021703">
    <property type="protein sequence ID" value="KAH0816339.1"/>
    <property type="molecule type" value="Genomic_DNA"/>
</dbReference>
<feature type="domain" description="EF-hand" evidence="1">
    <location>
        <begin position="232"/>
        <end position="267"/>
    </location>
</feature>
<dbReference type="SUPFAM" id="SSF47473">
    <property type="entry name" value="EF-hand"/>
    <property type="match status" value="1"/>
</dbReference>
<comment type="caution">
    <text evidence="2">The sequence shown here is derived from an EMBL/GenBank/DDBJ whole genome shotgun (WGS) entry which is preliminary data.</text>
</comment>
<reference evidence="2" key="2">
    <citation type="submission" date="2021-08" db="EMBL/GenBank/DDBJ databases">
        <authorList>
            <person name="Eriksson T."/>
        </authorList>
    </citation>
    <scope>NUCLEOTIDE SEQUENCE</scope>
    <source>
        <strain evidence="2">Stoneville</strain>
        <tissue evidence="2">Whole head</tissue>
    </source>
</reference>
<evidence type="ECO:0000313" key="3">
    <source>
        <dbReference type="Proteomes" id="UP000719412"/>
    </source>
</evidence>
<keyword evidence="3" id="KW-1185">Reference proteome</keyword>